<dbReference type="SUPFAM" id="SSF52821">
    <property type="entry name" value="Rhodanese/Cell cycle control phosphatase"/>
    <property type="match status" value="2"/>
</dbReference>
<keyword evidence="4" id="KW-0670">Pyruvate</keyword>
<accession>A0A543IU40</accession>
<evidence type="ECO:0000313" key="4">
    <source>
        <dbReference type="EMBL" id="TQM74090.1"/>
    </source>
</evidence>
<evidence type="ECO:0000256" key="1">
    <source>
        <dbReference type="ARBA" id="ARBA00022679"/>
    </source>
</evidence>
<evidence type="ECO:0000259" key="3">
    <source>
        <dbReference type="PROSITE" id="PS50206"/>
    </source>
</evidence>
<keyword evidence="2" id="KW-0677">Repeat</keyword>
<reference evidence="4 5" key="1">
    <citation type="submission" date="2019-06" db="EMBL/GenBank/DDBJ databases">
        <title>Sequencing the genomes of 1000 actinobacteria strains.</title>
        <authorList>
            <person name="Klenk H.-P."/>
        </authorList>
    </citation>
    <scope>NUCLEOTIDE SEQUENCE [LARGE SCALE GENOMIC DNA]</scope>
    <source>
        <strain evidence="4 5">DSM 43186</strain>
    </source>
</reference>
<dbReference type="Proteomes" id="UP000319213">
    <property type="component" value="Unassembled WGS sequence"/>
</dbReference>
<dbReference type="Pfam" id="PF00581">
    <property type="entry name" value="Rhodanese"/>
    <property type="match status" value="2"/>
</dbReference>
<gene>
    <name evidence="4" type="ORF">FHX40_0752</name>
</gene>
<dbReference type="SMART" id="SM00450">
    <property type="entry name" value="RHOD"/>
    <property type="match status" value="2"/>
</dbReference>
<name>A0A543IU40_9ACTN</name>
<dbReference type="InterPro" id="IPR045078">
    <property type="entry name" value="TST/MPST-like"/>
</dbReference>
<dbReference type="InterPro" id="IPR036873">
    <property type="entry name" value="Rhodanese-like_dom_sf"/>
</dbReference>
<dbReference type="EMBL" id="VFPQ01000001">
    <property type="protein sequence ID" value="TQM74090.1"/>
    <property type="molecule type" value="Genomic_DNA"/>
</dbReference>
<dbReference type="PROSITE" id="PS50206">
    <property type="entry name" value="RHODANESE_3"/>
    <property type="match status" value="2"/>
</dbReference>
<dbReference type="InterPro" id="IPR001763">
    <property type="entry name" value="Rhodanese-like_dom"/>
</dbReference>
<keyword evidence="5" id="KW-1185">Reference proteome</keyword>
<evidence type="ECO:0000313" key="5">
    <source>
        <dbReference type="Proteomes" id="UP000319213"/>
    </source>
</evidence>
<feature type="domain" description="Rhodanese" evidence="3">
    <location>
        <begin position="173"/>
        <end position="285"/>
    </location>
</feature>
<dbReference type="RefSeq" id="WP_142258312.1">
    <property type="nucleotide sequence ID" value="NZ_BMPV01000006.1"/>
</dbReference>
<dbReference type="CDD" id="cd01448">
    <property type="entry name" value="TST_Repeat_1"/>
    <property type="match status" value="1"/>
</dbReference>
<comment type="caution">
    <text evidence="4">The sequence shown here is derived from an EMBL/GenBank/DDBJ whole genome shotgun (WGS) entry which is preliminary data.</text>
</comment>
<dbReference type="PANTHER" id="PTHR11364:SF27">
    <property type="entry name" value="SULFURTRANSFERASE"/>
    <property type="match status" value="1"/>
</dbReference>
<dbReference type="PANTHER" id="PTHR11364">
    <property type="entry name" value="THIOSULFATE SULFERTANSFERASE"/>
    <property type="match status" value="1"/>
</dbReference>
<dbReference type="GO" id="GO:0004792">
    <property type="term" value="F:thiosulfate-cyanide sulfurtransferase activity"/>
    <property type="evidence" value="ECO:0007669"/>
    <property type="project" value="TreeGrafter"/>
</dbReference>
<feature type="domain" description="Rhodanese" evidence="3">
    <location>
        <begin position="49"/>
        <end position="143"/>
    </location>
</feature>
<keyword evidence="1 4" id="KW-0808">Transferase</keyword>
<dbReference type="CDD" id="cd01449">
    <property type="entry name" value="TST_Repeat_2"/>
    <property type="match status" value="1"/>
</dbReference>
<protein>
    <submittedName>
        <fullName evidence="4">Thiosulfate/3-mercaptopyruvate sulfurtransferase</fullName>
    </submittedName>
</protein>
<dbReference type="Gene3D" id="3.40.250.10">
    <property type="entry name" value="Rhodanese-like domain"/>
    <property type="match status" value="2"/>
</dbReference>
<organism evidence="4 5">
    <name type="scientific">Thermopolyspora flexuosa</name>
    <dbReference type="NCBI Taxonomy" id="103836"/>
    <lineage>
        <taxon>Bacteria</taxon>
        <taxon>Bacillati</taxon>
        <taxon>Actinomycetota</taxon>
        <taxon>Actinomycetes</taxon>
        <taxon>Streptosporangiales</taxon>
        <taxon>Streptosporangiaceae</taxon>
        <taxon>Thermopolyspora</taxon>
    </lineage>
</organism>
<evidence type="ECO:0000256" key="2">
    <source>
        <dbReference type="ARBA" id="ARBA00022737"/>
    </source>
</evidence>
<proteinExistence type="predicted"/>
<sequence length="287" mass="31221">MTVPSLLVEPEELHARLDDPRLVIIDATTFLHMDPEGTDHRLTSGRATYEQEHIPGAVFADLLNDFSDPNAAVPMTVLDSETFAARIGALGVGPDVHVVVYDQGANMWATRLWWNLRLEGFDAVSVLNGGLPAWKAAGYPTRSGVETRPAATFVARRRPELLADRDTVAKAINDENVVLVNALDPATFRGESNAYPRRGRIPSSVNIPFLDLADESGRIRGTDEVRDLFAEKGTLDEGKRVITYCGGGIAATFVAFDLARLGRTDVAVYDGSLNDWTSDPSLPMETG</sequence>
<dbReference type="OrthoDB" id="9770030at2"/>
<dbReference type="AlphaFoldDB" id="A0A543IU40"/>